<keyword evidence="2" id="KW-1185">Reference proteome</keyword>
<reference evidence="1" key="1">
    <citation type="submission" date="2022-06" db="EMBL/GenBank/DDBJ databases">
        <title>Vallitalea longa sp. nov., an anaerobic bacterium isolated from marine sediment.</title>
        <authorList>
            <person name="Hirano S."/>
            <person name="Terahara T."/>
            <person name="Mori K."/>
            <person name="Hamada M."/>
            <person name="Matsumoto R."/>
            <person name="Kobayashi T."/>
        </authorList>
    </citation>
    <scope>NUCLEOTIDE SEQUENCE</scope>
    <source>
        <strain evidence="1">SH18-1</strain>
    </source>
</reference>
<protein>
    <submittedName>
        <fullName evidence="1">Uncharacterized protein</fullName>
    </submittedName>
</protein>
<sequence>MKNIGSIVGYIVFILRRDEWTKEEVEGILSEVKEIMADPSKQPKYIKSKKHGNRFCQRR</sequence>
<dbReference type="EMBL" id="BRLB01000002">
    <property type="protein sequence ID" value="GKX29046.1"/>
    <property type="molecule type" value="Genomic_DNA"/>
</dbReference>
<comment type="caution">
    <text evidence="1">The sequence shown here is derived from an EMBL/GenBank/DDBJ whole genome shotgun (WGS) entry which is preliminary data.</text>
</comment>
<name>A0A9W5YAC8_9FIRM</name>
<dbReference type="Proteomes" id="UP001144256">
    <property type="component" value="Unassembled WGS sequence"/>
</dbReference>
<evidence type="ECO:0000313" key="1">
    <source>
        <dbReference type="EMBL" id="GKX29046.1"/>
    </source>
</evidence>
<accession>A0A9W5YAC8</accession>
<dbReference type="AlphaFoldDB" id="A0A9W5YAC8"/>
<gene>
    <name evidence="1" type="ORF">SH1V18_15260</name>
</gene>
<dbReference type="RefSeq" id="WP_281814138.1">
    <property type="nucleotide sequence ID" value="NZ_BRLB01000002.1"/>
</dbReference>
<organism evidence="1 2">
    <name type="scientific">Vallitalea longa</name>
    <dbReference type="NCBI Taxonomy" id="2936439"/>
    <lineage>
        <taxon>Bacteria</taxon>
        <taxon>Bacillati</taxon>
        <taxon>Bacillota</taxon>
        <taxon>Clostridia</taxon>
        <taxon>Lachnospirales</taxon>
        <taxon>Vallitaleaceae</taxon>
        <taxon>Vallitalea</taxon>
    </lineage>
</organism>
<evidence type="ECO:0000313" key="2">
    <source>
        <dbReference type="Proteomes" id="UP001144256"/>
    </source>
</evidence>
<proteinExistence type="predicted"/>